<dbReference type="PANTHER" id="PTHR30270:SF0">
    <property type="entry name" value="THIAMINE-MONOPHOSPHATE KINASE"/>
    <property type="match status" value="1"/>
</dbReference>
<dbReference type="Pfam" id="PF00586">
    <property type="entry name" value="AIRS"/>
    <property type="match status" value="1"/>
</dbReference>
<proteinExistence type="inferred from homology"/>
<dbReference type="GO" id="GO:0009030">
    <property type="term" value="F:thiamine-phosphate kinase activity"/>
    <property type="evidence" value="ECO:0007669"/>
    <property type="project" value="UniProtKB-EC"/>
</dbReference>
<feature type="domain" description="PurM-like C-terminal" evidence="2">
    <location>
        <begin position="156"/>
        <end position="295"/>
    </location>
</feature>
<dbReference type="Gene3D" id="3.90.650.10">
    <property type="entry name" value="PurM-like C-terminal domain"/>
    <property type="match status" value="1"/>
</dbReference>
<feature type="domain" description="PurM-like N-terminal" evidence="1">
    <location>
        <begin position="31"/>
        <end position="142"/>
    </location>
</feature>
<organism evidence="3">
    <name type="scientific">uncultured organism</name>
    <dbReference type="NCBI Taxonomy" id="155900"/>
    <lineage>
        <taxon>unclassified sequences</taxon>
        <taxon>environmental samples</taxon>
    </lineage>
</organism>
<name>M1PWT1_9ZZZZ</name>
<accession>M1PWT1</accession>
<gene>
    <name evidence="3" type="ORF">FLSS-14_0010</name>
</gene>
<dbReference type="HAMAP" id="MF_02128">
    <property type="entry name" value="TMP_kinase"/>
    <property type="match status" value="1"/>
</dbReference>
<reference evidence="3" key="1">
    <citation type="journal article" date="2013" name="Syst. Appl. Microbiol.">
        <title>New insights into the archaeal diversity of a hypersaline microbial mat obtained by a metagenomic approach.</title>
        <authorList>
            <person name="Lopez-Lopez A."/>
            <person name="Richter M."/>
            <person name="Pena A."/>
            <person name="Tamames J."/>
            <person name="Rossello-Mora R."/>
        </authorList>
    </citation>
    <scope>NUCLEOTIDE SEQUENCE</scope>
</reference>
<sequence length="311" mass="34389">MTDISEVGEFGLIDRIAERIKEKEGLVKGIGDDCAVLEDGDYYTLLTTDMLVSGDHFNRNWHSPWQIGWKSIIVNISDIAAMGGYPEWCLVSIALPDDVDYEYVDDIFKGMLDASEKYELSIIGGDTTHGDLLVINITLIGDVEKENLCMRGDAEVGDLICVSGDLGKSWAGLDLLRAGKEGYTEFHLQPDCRLELGRRLAPHVNGMIDVSDGLASEVNHICDESGVGALVEKDKVPISDRTREAGKILDKDPMFWALSGGEDFELVFTIPEEDLDRIEDTEPIVVGKITEEGRYISNGEKKPLEGGYKHF</sequence>
<evidence type="ECO:0000259" key="1">
    <source>
        <dbReference type="Pfam" id="PF00586"/>
    </source>
</evidence>
<evidence type="ECO:0000313" key="3">
    <source>
        <dbReference type="EMBL" id="AGF93614.1"/>
    </source>
</evidence>
<dbReference type="PIRSF" id="PIRSF005303">
    <property type="entry name" value="Thiam_monoph_kin"/>
    <property type="match status" value="1"/>
</dbReference>
<keyword evidence="3" id="KW-0418">Kinase</keyword>
<protein>
    <submittedName>
        <fullName evidence="3">Thiamine-monophosphate kinase</fullName>
        <ecNumber evidence="3">2.7.4.16</ecNumber>
    </submittedName>
</protein>
<dbReference type="InterPro" id="IPR010918">
    <property type="entry name" value="PurM-like_C_dom"/>
</dbReference>
<dbReference type="GO" id="GO:0009228">
    <property type="term" value="P:thiamine biosynthetic process"/>
    <property type="evidence" value="ECO:0007669"/>
    <property type="project" value="InterPro"/>
</dbReference>
<dbReference type="CDD" id="cd02194">
    <property type="entry name" value="ThiL"/>
    <property type="match status" value="1"/>
</dbReference>
<dbReference type="Gene3D" id="3.30.1330.10">
    <property type="entry name" value="PurM-like, N-terminal domain"/>
    <property type="match status" value="1"/>
</dbReference>
<dbReference type="NCBIfam" id="TIGR01379">
    <property type="entry name" value="thiL"/>
    <property type="match status" value="1"/>
</dbReference>
<evidence type="ECO:0000259" key="2">
    <source>
        <dbReference type="Pfam" id="PF02769"/>
    </source>
</evidence>
<dbReference type="PANTHER" id="PTHR30270">
    <property type="entry name" value="THIAMINE-MONOPHOSPHATE KINASE"/>
    <property type="match status" value="1"/>
</dbReference>
<dbReference type="SUPFAM" id="SSF55326">
    <property type="entry name" value="PurM N-terminal domain-like"/>
    <property type="match status" value="1"/>
</dbReference>
<keyword evidence="3" id="KW-0808">Transferase</keyword>
<dbReference type="SUPFAM" id="SSF56042">
    <property type="entry name" value="PurM C-terminal domain-like"/>
    <property type="match status" value="1"/>
</dbReference>
<dbReference type="InterPro" id="IPR016188">
    <property type="entry name" value="PurM-like_N"/>
</dbReference>
<dbReference type="InterPro" id="IPR006283">
    <property type="entry name" value="ThiL-like"/>
</dbReference>
<dbReference type="InterPro" id="IPR036676">
    <property type="entry name" value="PurM-like_C_sf"/>
</dbReference>
<dbReference type="Pfam" id="PF02769">
    <property type="entry name" value="AIRS_C"/>
    <property type="match status" value="1"/>
</dbReference>
<dbReference type="InterPro" id="IPR036921">
    <property type="entry name" value="PurM-like_N_sf"/>
</dbReference>
<dbReference type="EC" id="2.7.4.16" evidence="3"/>
<dbReference type="AlphaFoldDB" id="M1PWT1"/>
<dbReference type="EMBL" id="JX684100">
    <property type="protein sequence ID" value="AGF93614.1"/>
    <property type="molecule type" value="Genomic_DNA"/>
</dbReference>